<accession>A0ABV6KFK3</accession>
<proteinExistence type="predicted"/>
<evidence type="ECO:0000259" key="2">
    <source>
        <dbReference type="Pfam" id="PF22725"/>
    </source>
</evidence>
<dbReference type="InterPro" id="IPR036291">
    <property type="entry name" value="NAD(P)-bd_dom_sf"/>
</dbReference>
<sequence>MINVALLSKWHVHAEDYARQAQNNPHLALKLVWDEYGKRGREWAEKLGIPFESDLKTVLASSEIDAVIVDTPTNMHKEVIIAAAENKKHIFTEKVLALSVEDCKAIISAVKENQVQLTVSLPRLTEDYYLYAQDVLDQGMLGTLTTIRCRLAHNGAVVSKEHPNGWLPDHFFNQEKCGGGAFIDLGAHPIYLTNRLAGKVCAVTARLKKIENHEVDTNSVALIEYESGALGILETGFLSSGSPFQLELYGTEGTLLIEERHIRMKSKQLGEGWKVPEELPASNLLPLDQWVDAIVSGATTTINDEDALNLTLVNEMAELSNRKGQRVEAAEVLNVGWAKETITPDL</sequence>
<dbReference type="Pfam" id="PF22725">
    <property type="entry name" value="GFO_IDH_MocA_C3"/>
    <property type="match status" value="1"/>
</dbReference>
<dbReference type="SUPFAM" id="SSF51735">
    <property type="entry name" value="NAD(P)-binding Rossmann-fold domains"/>
    <property type="match status" value="1"/>
</dbReference>
<gene>
    <name evidence="3" type="ORF">ACFFHM_16765</name>
</gene>
<name>A0ABV6KFK3_9BACI</name>
<dbReference type="InterPro" id="IPR000683">
    <property type="entry name" value="Gfo/Idh/MocA-like_OxRdtase_N"/>
</dbReference>
<dbReference type="Gene3D" id="3.30.360.10">
    <property type="entry name" value="Dihydrodipicolinate Reductase, domain 2"/>
    <property type="match status" value="1"/>
</dbReference>
<keyword evidence="4" id="KW-1185">Reference proteome</keyword>
<reference evidence="3 4" key="1">
    <citation type="submission" date="2024-09" db="EMBL/GenBank/DDBJ databases">
        <authorList>
            <person name="Sun Q."/>
            <person name="Mori K."/>
        </authorList>
    </citation>
    <scope>NUCLEOTIDE SEQUENCE [LARGE SCALE GENOMIC DNA]</scope>
    <source>
        <strain evidence="3 4">NCAIM B.02610</strain>
    </source>
</reference>
<comment type="caution">
    <text evidence="3">The sequence shown here is derived from an EMBL/GenBank/DDBJ whole genome shotgun (WGS) entry which is preliminary data.</text>
</comment>
<dbReference type="PANTHER" id="PTHR43377:SF1">
    <property type="entry name" value="BILIVERDIN REDUCTASE A"/>
    <property type="match status" value="1"/>
</dbReference>
<feature type="domain" description="Gfo/Idh/MocA-like oxidoreductase N-terminal" evidence="1">
    <location>
        <begin position="15"/>
        <end position="119"/>
    </location>
</feature>
<protein>
    <submittedName>
        <fullName evidence="3">Gfo/Idh/MocA family protein</fullName>
    </submittedName>
</protein>
<dbReference type="Pfam" id="PF01408">
    <property type="entry name" value="GFO_IDH_MocA"/>
    <property type="match status" value="1"/>
</dbReference>
<feature type="domain" description="GFO/IDH/MocA-like oxidoreductase" evidence="2">
    <location>
        <begin position="129"/>
        <end position="255"/>
    </location>
</feature>
<organism evidence="3 4">
    <name type="scientific">Halalkalibacter kiskunsagensis</name>
    <dbReference type="NCBI Taxonomy" id="1548599"/>
    <lineage>
        <taxon>Bacteria</taxon>
        <taxon>Bacillati</taxon>
        <taxon>Bacillota</taxon>
        <taxon>Bacilli</taxon>
        <taxon>Bacillales</taxon>
        <taxon>Bacillaceae</taxon>
        <taxon>Halalkalibacter</taxon>
    </lineage>
</organism>
<dbReference type="InterPro" id="IPR055170">
    <property type="entry name" value="GFO_IDH_MocA-like_dom"/>
</dbReference>
<dbReference type="RefSeq" id="WP_335960633.1">
    <property type="nucleotide sequence ID" value="NZ_JAXBLX010000011.1"/>
</dbReference>
<dbReference type="SUPFAM" id="SSF55347">
    <property type="entry name" value="Glyceraldehyde-3-phosphate dehydrogenase-like, C-terminal domain"/>
    <property type="match status" value="1"/>
</dbReference>
<evidence type="ECO:0000259" key="1">
    <source>
        <dbReference type="Pfam" id="PF01408"/>
    </source>
</evidence>
<dbReference type="InterPro" id="IPR051450">
    <property type="entry name" value="Gfo/Idh/MocA_Oxidoreductases"/>
</dbReference>
<dbReference type="PANTHER" id="PTHR43377">
    <property type="entry name" value="BILIVERDIN REDUCTASE A"/>
    <property type="match status" value="1"/>
</dbReference>
<evidence type="ECO:0000313" key="4">
    <source>
        <dbReference type="Proteomes" id="UP001589838"/>
    </source>
</evidence>
<dbReference type="Proteomes" id="UP001589838">
    <property type="component" value="Unassembled WGS sequence"/>
</dbReference>
<evidence type="ECO:0000313" key="3">
    <source>
        <dbReference type="EMBL" id="MFC0472106.1"/>
    </source>
</evidence>
<dbReference type="Gene3D" id="3.40.50.720">
    <property type="entry name" value="NAD(P)-binding Rossmann-like Domain"/>
    <property type="match status" value="1"/>
</dbReference>
<dbReference type="EMBL" id="JBHLUX010000039">
    <property type="protein sequence ID" value="MFC0472106.1"/>
    <property type="molecule type" value="Genomic_DNA"/>
</dbReference>